<evidence type="ECO:0000256" key="1">
    <source>
        <dbReference type="ARBA" id="ARBA00022649"/>
    </source>
</evidence>
<protein>
    <submittedName>
        <fullName evidence="8">DUF4433 domain-containing protein</fullName>
    </submittedName>
</protein>
<comment type="similarity">
    <text evidence="6">Belongs to the DarT ADP-ribosyltransferase family.</text>
</comment>
<accession>A0ABX4HZP0</accession>
<evidence type="ECO:0000256" key="5">
    <source>
        <dbReference type="ARBA" id="ARBA00023125"/>
    </source>
</evidence>
<feature type="binding site" evidence="6">
    <location>
        <position position="93"/>
    </location>
    <ligand>
        <name>NAD(+)</name>
        <dbReference type="ChEBI" id="CHEBI:57540"/>
    </ligand>
</feature>
<evidence type="ECO:0000256" key="4">
    <source>
        <dbReference type="ARBA" id="ARBA00022695"/>
    </source>
</evidence>
<comment type="caution">
    <text evidence="8">The sequence shown here is derived from an EMBL/GenBank/DDBJ whole genome shotgun (WGS) entry which is preliminary data.</text>
</comment>
<proteinExistence type="inferred from homology"/>
<evidence type="ECO:0000256" key="6">
    <source>
        <dbReference type="PROSITE-ProRule" id="PRU01362"/>
    </source>
</evidence>
<evidence type="ECO:0000256" key="3">
    <source>
        <dbReference type="ARBA" id="ARBA00022679"/>
    </source>
</evidence>
<keyword evidence="1 6" id="KW-1277">Toxin-antitoxin system</keyword>
<gene>
    <name evidence="8" type="ORF">AWR36_006140</name>
</gene>
<dbReference type="Proteomes" id="UP000218427">
    <property type="component" value="Unassembled WGS sequence"/>
</dbReference>
<reference evidence="8" key="1">
    <citation type="submission" date="2017-08" db="EMBL/GenBank/DDBJ databases">
        <title>Microbulbifer marisrubri sp. nov., a halophilic alphaproteobacterium isolated from marine sediment of the Yellow Sea, China.</title>
        <authorList>
            <person name="Zhang G."/>
            <person name="Xiong Q."/>
        </authorList>
    </citation>
    <scope>NUCLEOTIDE SEQUENCE [LARGE SCALE GENOMIC DNA]</scope>
    <source>
        <strain evidence="8">WRN-8</strain>
    </source>
</reference>
<feature type="domain" description="DarT" evidence="7">
    <location>
        <begin position="49"/>
        <end position="231"/>
    </location>
</feature>
<evidence type="ECO:0000256" key="2">
    <source>
        <dbReference type="ARBA" id="ARBA00022676"/>
    </source>
</evidence>
<evidence type="ECO:0000313" key="8">
    <source>
        <dbReference type="EMBL" id="PCO05594.1"/>
    </source>
</evidence>
<comment type="catalytic activity">
    <reaction evidence="6">
        <text>a thymidine in DNA + NAD(+) = an N-(ADP-alpha-D-ribosyl)-thymidine in DNA + nicotinamide + H(+)</text>
        <dbReference type="Rhea" id="RHEA:71651"/>
        <dbReference type="Rhea" id="RHEA-COMP:13556"/>
        <dbReference type="Rhea" id="RHEA-COMP:18051"/>
        <dbReference type="ChEBI" id="CHEBI:15378"/>
        <dbReference type="ChEBI" id="CHEBI:17154"/>
        <dbReference type="ChEBI" id="CHEBI:57540"/>
        <dbReference type="ChEBI" id="CHEBI:137386"/>
        <dbReference type="ChEBI" id="CHEBI:191199"/>
    </reaction>
</comment>
<feature type="binding site" evidence="6">
    <location>
        <begin position="53"/>
        <end position="55"/>
    </location>
    <ligand>
        <name>NAD(+)</name>
        <dbReference type="ChEBI" id="CHEBI:57540"/>
    </ligand>
</feature>
<evidence type="ECO:0000259" key="7">
    <source>
        <dbReference type="PROSITE" id="PS52018"/>
    </source>
</evidence>
<dbReference type="EMBL" id="LRFG02000002">
    <property type="protein sequence ID" value="PCO05594.1"/>
    <property type="molecule type" value="Genomic_DNA"/>
</dbReference>
<keyword evidence="5 6" id="KW-0238">DNA-binding</keyword>
<feature type="active site" evidence="6">
    <location>
        <position position="191"/>
    </location>
</feature>
<dbReference type="InterPro" id="IPR029494">
    <property type="entry name" value="DarT"/>
</dbReference>
<comment type="caution">
    <text evidence="6">Lacks conserved residue(s) required for the propagation of feature annotation.</text>
</comment>
<keyword evidence="2 6" id="KW-0328">Glycosyltransferase</keyword>
<evidence type="ECO:0000313" key="9">
    <source>
        <dbReference type="Proteomes" id="UP000218427"/>
    </source>
</evidence>
<feature type="active site" description="Proton acceptor" evidence="6">
    <location>
        <position position="93"/>
    </location>
</feature>
<dbReference type="PROSITE" id="PS52018">
    <property type="entry name" value="DART"/>
    <property type="match status" value="1"/>
</dbReference>
<keyword evidence="3 6" id="KW-0808">Transferase</keyword>
<keyword evidence="4 6" id="KW-0548">Nucleotidyltransferase</keyword>
<keyword evidence="9" id="KW-1185">Reference proteome</keyword>
<name>A0ABX4HZP0_9GAMM</name>
<organism evidence="8 9">
    <name type="scientific">Microbulbifer flavimaris</name>
    <dbReference type="NCBI Taxonomy" id="1781068"/>
    <lineage>
        <taxon>Bacteria</taxon>
        <taxon>Pseudomonadati</taxon>
        <taxon>Pseudomonadota</taxon>
        <taxon>Gammaproteobacteria</taxon>
        <taxon>Cellvibrionales</taxon>
        <taxon>Microbulbiferaceae</taxon>
        <taxon>Microbulbifer</taxon>
    </lineage>
</organism>
<sequence>MPPRPQPRPVRTIATVDSRQGGATVAGLEQQCTTGGVSTAAGLQAHGISALWYLVHRLHVPSILTHGILSHCQAHERGLVQADISCASVQARRAWRRLPCGSALHGFAPLYLVPRNPMSFALRHRLPELCLVQVAVAVADQPGGYLSDGNAASPRTRFFQGATALAQLPWAVLRARFWCDMIDGRRSRCAEVLVPGRVDAAHIERVLCFDSDTQAALARENRPVIQAHALF</sequence>
<dbReference type="Pfam" id="PF14487">
    <property type="entry name" value="DarT"/>
    <property type="match status" value="1"/>
</dbReference>